<sequence length="237" mass="26973">MIILSFFLIVLFVGVHFFVKYFTSLMEQPRKPLLSISSGASIAYVTVHLFPEFQKFQKEFNLSWDIPERFHDYSLYLIATIGFLAFYSINHFVKRGNQNGENPSFLIFSIHIGAFVIYNSFIGYYLIKGVKQEPKHLVIFSAAFLLHLMVNDVGLRLDHKKRYDPEGSTVLALSLVGGWLLGCFVTLPTPVFALWFSWLAGGILLNTIKEELPSERKSRLLPFVLGIVLASALFVLL</sequence>
<evidence type="ECO:0000313" key="3">
    <source>
        <dbReference type="Proteomes" id="UP000323317"/>
    </source>
</evidence>
<evidence type="ECO:0000256" key="1">
    <source>
        <dbReference type="SAM" id="Phobius"/>
    </source>
</evidence>
<comment type="caution">
    <text evidence="2">The sequence shown here is derived from an EMBL/GenBank/DDBJ whole genome shotgun (WGS) entry which is preliminary data.</text>
</comment>
<feature type="transmembrane region" description="Helical" evidence="1">
    <location>
        <begin position="73"/>
        <end position="93"/>
    </location>
</feature>
<organism evidence="2 3">
    <name type="scientific">Rossellomorea vietnamensis</name>
    <dbReference type="NCBI Taxonomy" id="218284"/>
    <lineage>
        <taxon>Bacteria</taxon>
        <taxon>Bacillati</taxon>
        <taxon>Bacillota</taxon>
        <taxon>Bacilli</taxon>
        <taxon>Bacillales</taxon>
        <taxon>Bacillaceae</taxon>
        <taxon>Rossellomorea</taxon>
    </lineage>
</organism>
<accession>A0A5D4K965</accession>
<feature type="transmembrane region" description="Helical" evidence="1">
    <location>
        <begin position="169"/>
        <end position="187"/>
    </location>
</feature>
<dbReference type="AlphaFoldDB" id="A0A5D4K965"/>
<keyword evidence="1" id="KW-0812">Transmembrane</keyword>
<feature type="transmembrane region" description="Helical" evidence="1">
    <location>
        <begin position="220"/>
        <end position="236"/>
    </location>
</feature>
<proteinExistence type="predicted"/>
<keyword evidence="1" id="KW-1133">Transmembrane helix</keyword>
<dbReference type="EMBL" id="VTEH01000020">
    <property type="protein sequence ID" value="TYR73260.1"/>
    <property type="molecule type" value="Genomic_DNA"/>
</dbReference>
<reference evidence="2 3" key="1">
    <citation type="submission" date="2019-08" db="EMBL/GenBank/DDBJ databases">
        <title>Bacillus genomes from the desert of Cuatro Cienegas, Coahuila.</title>
        <authorList>
            <person name="Olmedo-Alvarez G."/>
        </authorList>
    </citation>
    <scope>NUCLEOTIDE SEQUENCE [LARGE SCALE GENOMIC DNA]</scope>
    <source>
        <strain evidence="2 3">CH40_1T</strain>
    </source>
</reference>
<gene>
    <name evidence="2" type="ORF">FZC79_19530</name>
</gene>
<feature type="transmembrane region" description="Helical" evidence="1">
    <location>
        <begin position="6"/>
        <end position="22"/>
    </location>
</feature>
<feature type="transmembrane region" description="Helical" evidence="1">
    <location>
        <begin position="139"/>
        <end position="157"/>
    </location>
</feature>
<feature type="transmembrane region" description="Helical" evidence="1">
    <location>
        <begin position="34"/>
        <end position="53"/>
    </location>
</feature>
<evidence type="ECO:0000313" key="2">
    <source>
        <dbReference type="EMBL" id="TYR73260.1"/>
    </source>
</evidence>
<dbReference type="RefSeq" id="WP_148948424.1">
    <property type="nucleotide sequence ID" value="NZ_VTEH01000020.1"/>
</dbReference>
<feature type="transmembrane region" description="Helical" evidence="1">
    <location>
        <begin position="105"/>
        <end position="127"/>
    </location>
</feature>
<keyword evidence="1" id="KW-0472">Membrane</keyword>
<protein>
    <submittedName>
        <fullName evidence="2">Uncharacterized protein</fullName>
    </submittedName>
</protein>
<name>A0A5D4K965_9BACI</name>
<dbReference type="Proteomes" id="UP000323317">
    <property type="component" value="Unassembled WGS sequence"/>
</dbReference>